<dbReference type="InterPro" id="IPR029016">
    <property type="entry name" value="GAF-like_dom_sf"/>
</dbReference>
<dbReference type="RefSeq" id="WP_088603438.1">
    <property type="nucleotide sequence ID" value="NZ_NJIH01000006.1"/>
</dbReference>
<evidence type="ECO:0000259" key="4">
    <source>
        <dbReference type="PROSITE" id="PS51077"/>
    </source>
</evidence>
<evidence type="ECO:0000256" key="1">
    <source>
        <dbReference type="ARBA" id="ARBA00023015"/>
    </source>
</evidence>
<feature type="domain" description="HTH iclR-type" evidence="4">
    <location>
        <begin position="13"/>
        <end position="75"/>
    </location>
</feature>
<dbReference type="Gene3D" id="1.10.10.10">
    <property type="entry name" value="Winged helix-like DNA-binding domain superfamily/Winged helix DNA-binding domain"/>
    <property type="match status" value="1"/>
</dbReference>
<evidence type="ECO:0000313" key="7">
    <source>
        <dbReference type="Proteomes" id="UP000214603"/>
    </source>
</evidence>
<dbReference type="GO" id="GO:0045892">
    <property type="term" value="P:negative regulation of DNA-templated transcription"/>
    <property type="evidence" value="ECO:0007669"/>
    <property type="project" value="TreeGrafter"/>
</dbReference>
<protein>
    <submittedName>
        <fullName evidence="6">IclR family transcriptional regulator</fullName>
    </submittedName>
</protein>
<evidence type="ECO:0000256" key="2">
    <source>
        <dbReference type="ARBA" id="ARBA00023125"/>
    </source>
</evidence>
<dbReference type="AlphaFoldDB" id="A0A225MKY0"/>
<dbReference type="SMART" id="SM00346">
    <property type="entry name" value="HTH_ICLR"/>
    <property type="match status" value="1"/>
</dbReference>
<evidence type="ECO:0000256" key="3">
    <source>
        <dbReference type="ARBA" id="ARBA00023163"/>
    </source>
</evidence>
<evidence type="ECO:0000259" key="5">
    <source>
        <dbReference type="PROSITE" id="PS51078"/>
    </source>
</evidence>
<accession>A0A225MKY0</accession>
<dbReference type="Proteomes" id="UP000214603">
    <property type="component" value="Unassembled WGS sequence"/>
</dbReference>
<comment type="caution">
    <text evidence="6">The sequence shown here is derived from an EMBL/GenBank/DDBJ whole genome shotgun (WGS) entry which is preliminary data.</text>
</comment>
<dbReference type="OrthoDB" id="5401369at2"/>
<keyword evidence="3" id="KW-0804">Transcription</keyword>
<proteinExistence type="predicted"/>
<dbReference type="SUPFAM" id="SSF55781">
    <property type="entry name" value="GAF domain-like"/>
    <property type="match status" value="1"/>
</dbReference>
<dbReference type="Pfam" id="PF09339">
    <property type="entry name" value="HTH_IclR"/>
    <property type="match status" value="1"/>
</dbReference>
<dbReference type="GO" id="GO:0003700">
    <property type="term" value="F:DNA-binding transcription factor activity"/>
    <property type="evidence" value="ECO:0007669"/>
    <property type="project" value="TreeGrafter"/>
</dbReference>
<dbReference type="SUPFAM" id="SSF46785">
    <property type="entry name" value="Winged helix' DNA-binding domain"/>
    <property type="match status" value="1"/>
</dbReference>
<feature type="domain" description="IclR-ED" evidence="5">
    <location>
        <begin position="76"/>
        <end position="259"/>
    </location>
</feature>
<reference evidence="7" key="1">
    <citation type="submission" date="2017-06" db="EMBL/GenBank/DDBJ databases">
        <title>Herbaspirillum phytohormonus sp. nov., isolated from the root nodule of Robinia pseudoacacia in lead-zinc mine.</title>
        <authorList>
            <person name="Fan M."/>
            <person name="Lin Y."/>
        </authorList>
    </citation>
    <scope>NUCLEOTIDE SEQUENCE [LARGE SCALE GENOMIC DNA]</scope>
    <source>
        <strain evidence="7">SC-089</strain>
    </source>
</reference>
<dbReference type="InterPro" id="IPR014757">
    <property type="entry name" value="Tscrpt_reg_IclR_C"/>
</dbReference>
<dbReference type="Gene3D" id="3.30.450.40">
    <property type="match status" value="1"/>
</dbReference>
<dbReference type="InterPro" id="IPR050707">
    <property type="entry name" value="HTH_MetabolicPath_Reg"/>
</dbReference>
<dbReference type="InterPro" id="IPR036388">
    <property type="entry name" value="WH-like_DNA-bd_sf"/>
</dbReference>
<organism evidence="6 7">
    <name type="scientific">Candidimonas nitroreducens</name>
    <dbReference type="NCBI Taxonomy" id="683354"/>
    <lineage>
        <taxon>Bacteria</taxon>
        <taxon>Pseudomonadati</taxon>
        <taxon>Pseudomonadota</taxon>
        <taxon>Betaproteobacteria</taxon>
        <taxon>Burkholderiales</taxon>
        <taxon>Alcaligenaceae</taxon>
        <taxon>Candidimonas</taxon>
    </lineage>
</organism>
<sequence length="259" mass="29304">MSGQQRDSDPQYAYTLANGIEILACFQRGEKFLGNKDFAERTGLSPSTVARLTYTLVELGFLRRMPGSPKYRPGLKLLLTAYPMLADMQLRQLARPLMRDLAERVNGAVSIVVRDRYRMVYVETSRANELLETHPDIGAWMPMLSTAAGKAWLCHAPSGQRESVLNQLRVRDPAYYEACIQQFPAAQVEYQQTRCCSNQGQWRKDSYGFATVLERQIDSMTFIFNCGVPSSDGVFEDRRQEVVPQLLALVQSLDGYLGR</sequence>
<dbReference type="PROSITE" id="PS51078">
    <property type="entry name" value="ICLR_ED"/>
    <property type="match status" value="1"/>
</dbReference>
<dbReference type="Pfam" id="PF01614">
    <property type="entry name" value="IclR_C"/>
    <property type="match status" value="1"/>
</dbReference>
<keyword evidence="1" id="KW-0805">Transcription regulation</keyword>
<name>A0A225MKY0_9BURK</name>
<dbReference type="EMBL" id="NJIH01000006">
    <property type="protein sequence ID" value="OWT60181.1"/>
    <property type="molecule type" value="Genomic_DNA"/>
</dbReference>
<dbReference type="PROSITE" id="PS51077">
    <property type="entry name" value="HTH_ICLR"/>
    <property type="match status" value="1"/>
</dbReference>
<keyword evidence="7" id="KW-1185">Reference proteome</keyword>
<keyword evidence="2" id="KW-0238">DNA-binding</keyword>
<dbReference type="PANTHER" id="PTHR30136">
    <property type="entry name" value="HELIX-TURN-HELIX TRANSCRIPTIONAL REGULATOR, ICLR FAMILY"/>
    <property type="match status" value="1"/>
</dbReference>
<evidence type="ECO:0000313" key="6">
    <source>
        <dbReference type="EMBL" id="OWT60181.1"/>
    </source>
</evidence>
<dbReference type="InterPro" id="IPR036390">
    <property type="entry name" value="WH_DNA-bd_sf"/>
</dbReference>
<dbReference type="GO" id="GO:0003677">
    <property type="term" value="F:DNA binding"/>
    <property type="evidence" value="ECO:0007669"/>
    <property type="project" value="UniProtKB-KW"/>
</dbReference>
<dbReference type="InterPro" id="IPR005471">
    <property type="entry name" value="Tscrpt_reg_IclR_N"/>
</dbReference>
<gene>
    <name evidence="6" type="ORF">CEY11_10960</name>
</gene>
<dbReference type="PANTHER" id="PTHR30136:SF33">
    <property type="entry name" value="TRANSCRIPTIONAL REGULATORY PROTEIN"/>
    <property type="match status" value="1"/>
</dbReference>